<dbReference type="PROSITE" id="PS51257">
    <property type="entry name" value="PROKAR_LIPOPROTEIN"/>
    <property type="match status" value="1"/>
</dbReference>
<name>A0A9Q5YKS2_PISSA</name>
<gene>
    <name evidence="2" type="ORF">Psal009_01773</name>
</gene>
<dbReference type="SUPFAM" id="SSF81901">
    <property type="entry name" value="HCP-like"/>
    <property type="match status" value="1"/>
</dbReference>
<evidence type="ECO:0000313" key="3">
    <source>
        <dbReference type="Proteomes" id="UP000422232"/>
    </source>
</evidence>
<dbReference type="InterPro" id="IPR050767">
    <property type="entry name" value="Sel1_AlgK"/>
</dbReference>
<evidence type="ECO:0000256" key="1">
    <source>
        <dbReference type="SAM" id="MobiDB-lite"/>
    </source>
</evidence>
<dbReference type="PANTHER" id="PTHR11102:SF147">
    <property type="entry name" value="SEL1L ADAPTOR SUBUNIT OF ERAD E3 UBIQUITIN LIGASE"/>
    <property type="match status" value="1"/>
</dbReference>
<dbReference type="AlphaFoldDB" id="A0A9Q5YKS2"/>
<feature type="region of interest" description="Disordered" evidence="1">
    <location>
        <begin position="35"/>
        <end position="55"/>
    </location>
</feature>
<dbReference type="EMBL" id="CP038908">
    <property type="protein sequence ID" value="QGO05876.1"/>
    <property type="molecule type" value="Genomic_DNA"/>
</dbReference>
<dbReference type="InterPro" id="IPR006597">
    <property type="entry name" value="Sel1-like"/>
</dbReference>
<reference evidence="2 3" key="1">
    <citation type="submission" date="2019-04" db="EMBL/GenBank/DDBJ databases">
        <title>Complete genome sequencing of Piscirickettsia salmonis strain Psal-009.</title>
        <authorList>
            <person name="Schober I."/>
            <person name="Bunk B."/>
            <person name="Sproer C."/>
            <person name="Carril G.P."/>
            <person name="Riedel T."/>
            <person name="Flores-Herrera P.A."/>
            <person name="Nourdin-Galindo G."/>
            <person name="Marshall S.H."/>
            <person name="Overmann J."/>
        </authorList>
    </citation>
    <scope>NUCLEOTIDE SEQUENCE [LARGE SCALE GENOMIC DNA]</scope>
    <source>
        <strain evidence="2 3">Psal-009</strain>
    </source>
</reference>
<dbReference type="Proteomes" id="UP000422232">
    <property type="component" value="Chromosome"/>
</dbReference>
<dbReference type="Gene3D" id="1.25.40.10">
    <property type="entry name" value="Tetratricopeptide repeat domain"/>
    <property type="match status" value="1"/>
</dbReference>
<dbReference type="GO" id="GO:0036503">
    <property type="term" value="P:ERAD pathway"/>
    <property type="evidence" value="ECO:0007669"/>
    <property type="project" value="TreeGrafter"/>
</dbReference>
<proteinExistence type="predicted"/>
<dbReference type="InterPro" id="IPR011990">
    <property type="entry name" value="TPR-like_helical_dom_sf"/>
</dbReference>
<feature type="compositionally biased region" description="Basic and acidic residues" evidence="1">
    <location>
        <begin position="44"/>
        <end position="54"/>
    </location>
</feature>
<dbReference type="PANTHER" id="PTHR11102">
    <property type="entry name" value="SEL-1-LIKE PROTEIN"/>
    <property type="match status" value="1"/>
</dbReference>
<dbReference type="Pfam" id="PF08238">
    <property type="entry name" value="Sel1"/>
    <property type="match status" value="2"/>
</dbReference>
<dbReference type="SMART" id="SM00671">
    <property type="entry name" value="SEL1"/>
    <property type="match status" value="2"/>
</dbReference>
<evidence type="ECO:0000313" key="2">
    <source>
        <dbReference type="EMBL" id="QGO05876.1"/>
    </source>
</evidence>
<sequence length="240" mass="26993">MLNHKNKLKLGITMASISALLVGCSTITKISNSVNPVQKQKKLRNSDSDKEKKSQVNTIPLAPVTLYLTKNDHNNQAPYIKTFQYMTPVYTSKKPSLTISKIRFAATTGDPIAELQLGTLYHDGYWLKKNQQHAFFWFYQAALNQVATAQYRLGLAYLHGKGVIQNTVTAFAWFQLAANHELPQSQQKIDQLIARLSPKQLQNAAKTINDIKSKIAGLNNKKTKQRYQLHALNKKNAGII</sequence>
<organism evidence="2 3">
    <name type="scientific">Piscirickettsia salmonis</name>
    <dbReference type="NCBI Taxonomy" id="1238"/>
    <lineage>
        <taxon>Bacteria</taxon>
        <taxon>Pseudomonadati</taxon>
        <taxon>Pseudomonadota</taxon>
        <taxon>Gammaproteobacteria</taxon>
        <taxon>Thiotrichales</taxon>
        <taxon>Piscirickettsiaceae</taxon>
        <taxon>Piscirickettsia</taxon>
    </lineage>
</organism>
<protein>
    <submittedName>
        <fullName evidence="2">Sel1 repeat-containing protein</fullName>
    </submittedName>
</protein>
<keyword evidence="3" id="KW-1185">Reference proteome</keyword>
<dbReference type="GeneID" id="66740938"/>
<accession>A0A9Q5YKS2</accession>
<dbReference type="RefSeq" id="WP_016209771.1">
    <property type="nucleotide sequence ID" value="NZ_CP012413.1"/>
</dbReference>